<name>A0A1D9P393_9FIRM</name>
<dbReference type="EMBL" id="CP017831">
    <property type="protein sequence ID" value="AOZ96665.1"/>
    <property type="molecule type" value="Genomic_DNA"/>
</dbReference>
<dbReference type="AlphaFoldDB" id="A0A1D9P393"/>
<evidence type="ECO:0000313" key="2">
    <source>
        <dbReference type="Proteomes" id="UP000179284"/>
    </source>
</evidence>
<sequence length="46" mass="5308">MISEQLDKIREEALKQIESSDGLEKLNEIRVNVLEKKVNLQVSLRA</sequence>
<dbReference type="Proteomes" id="UP000179284">
    <property type="component" value="Chromosome I"/>
</dbReference>
<organism evidence="1 2">
    <name type="scientific">Butyrivibrio hungatei</name>
    <dbReference type="NCBI Taxonomy" id="185008"/>
    <lineage>
        <taxon>Bacteria</taxon>
        <taxon>Bacillati</taxon>
        <taxon>Bacillota</taxon>
        <taxon>Clostridia</taxon>
        <taxon>Lachnospirales</taxon>
        <taxon>Lachnospiraceae</taxon>
        <taxon>Butyrivibrio</taxon>
    </lineage>
</organism>
<reference evidence="2" key="1">
    <citation type="submission" date="2016-10" db="EMBL/GenBank/DDBJ databases">
        <title>The complete genome sequence of the rumen bacterium Butyrivibrio hungatei MB2003.</title>
        <authorList>
            <person name="Palevich N."/>
            <person name="Kelly W.J."/>
            <person name="Leahy S.C."/>
            <person name="Altermann E."/>
            <person name="Rakonjac J."/>
            <person name="Attwood G.T."/>
        </authorList>
    </citation>
    <scope>NUCLEOTIDE SEQUENCE [LARGE SCALE GENOMIC DNA]</scope>
    <source>
        <strain evidence="2">MB2003</strain>
    </source>
</reference>
<proteinExistence type="predicted"/>
<gene>
    <name evidence="1" type="ORF">bhn_I1632</name>
</gene>
<evidence type="ECO:0000313" key="1">
    <source>
        <dbReference type="EMBL" id="AOZ96665.1"/>
    </source>
</evidence>
<protein>
    <submittedName>
        <fullName evidence="1">Phenylalanyl-tRNA synthetase alpha chain PheS</fullName>
    </submittedName>
</protein>
<accession>A0A1D9P393</accession>
<dbReference type="KEGG" id="bhu:bhn_I1632"/>
<keyword evidence="2" id="KW-1185">Reference proteome</keyword>